<name>A0A1F7JBY5_9BACT</name>
<accession>A0A1F7JBY5</accession>
<reference evidence="2 3" key="1">
    <citation type="journal article" date="2016" name="Nat. Commun.">
        <title>Thousands of microbial genomes shed light on interconnected biogeochemical processes in an aquifer system.</title>
        <authorList>
            <person name="Anantharaman K."/>
            <person name="Brown C.T."/>
            <person name="Hug L.A."/>
            <person name="Sharon I."/>
            <person name="Castelle C.J."/>
            <person name="Probst A.J."/>
            <person name="Thomas B.C."/>
            <person name="Singh A."/>
            <person name="Wilkins M.J."/>
            <person name="Karaoz U."/>
            <person name="Brodie E.L."/>
            <person name="Williams K.H."/>
            <person name="Hubbard S.S."/>
            <person name="Banfield J.F."/>
        </authorList>
    </citation>
    <scope>NUCLEOTIDE SEQUENCE [LARGE SCALE GENOMIC DNA]</scope>
</reference>
<sequence>MADTAPEIEGVEVIANGTPNREPAIPSPTFRDEGDRPMVDSDPDPTADDSVRVGAESVIRDALHTQLLEEHPIIDMSNPVDTHQTQAQPAARHHLPHFFKNIIHALKNVVSRASHLFVGNRAAPPPFEDTAM</sequence>
<feature type="compositionally biased region" description="Basic and acidic residues" evidence="1">
    <location>
        <begin position="30"/>
        <end position="39"/>
    </location>
</feature>
<feature type="region of interest" description="Disordered" evidence="1">
    <location>
        <begin position="1"/>
        <end position="50"/>
    </location>
</feature>
<evidence type="ECO:0000313" key="2">
    <source>
        <dbReference type="EMBL" id="OGK53129.1"/>
    </source>
</evidence>
<dbReference type="Proteomes" id="UP000177418">
    <property type="component" value="Unassembled WGS sequence"/>
</dbReference>
<evidence type="ECO:0000256" key="1">
    <source>
        <dbReference type="SAM" id="MobiDB-lite"/>
    </source>
</evidence>
<evidence type="ECO:0000313" key="3">
    <source>
        <dbReference type="Proteomes" id="UP000177418"/>
    </source>
</evidence>
<dbReference type="EMBL" id="MGAV01000024">
    <property type="protein sequence ID" value="OGK53129.1"/>
    <property type="molecule type" value="Genomic_DNA"/>
</dbReference>
<protein>
    <submittedName>
        <fullName evidence="2">Uncharacterized protein</fullName>
    </submittedName>
</protein>
<proteinExistence type="predicted"/>
<organism evidence="2 3">
    <name type="scientific">Candidatus Roizmanbacteria bacterium RIFCSPLOWO2_02_FULL_36_11</name>
    <dbReference type="NCBI Taxonomy" id="1802071"/>
    <lineage>
        <taxon>Bacteria</taxon>
        <taxon>Candidatus Roizmaniibacteriota</taxon>
    </lineage>
</organism>
<gene>
    <name evidence="2" type="ORF">A3H78_01975</name>
</gene>
<dbReference type="AlphaFoldDB" id="A0A1F7JBY5"/>
<comment type="caution">
    <text evidence="2">The sequence shown here is derived from an EMBL/GenBank/DDBJ whole genome shotgun (WGS) entry which is preliminary data.</text>
</comment>